<evidence type="ECO:0000313" key="2">
    <source>
        <dbReference type="Proteomes" id="UP000823775"/>
    </source>
</evidence>
<dbReference type="Proteomes" id="UP000823775">
    <property type="component" value="Unassembled WGS sequence"/>
</dbReference>
<evidence type="ECO:0000313" key="1">
    <source>
        <dbReference type="EMBL" id="MCD7471139.1"/>
    </source>
</evidence>
<sequence length="162" mass="19139">MTSTGNKKQQEAVHGRKLLKVSSFRLTQNQTVLVVWRRTTTLKPLSSLQLLTLGRSPKPRKLQRLLPHIKREMKRSSMMASWNVYYAELALSEKGNPNRSIEEEPRIQINALNEVPELKSLFEGYNMYWMAKTLRKYNMEMVREFYANYYYTMEKGPLKECN</sequence>
<accession>A0ABS8TJR7</accession>
<organism evidence="1 2">
    <name type="scientific">Datura stramonium</name>
    <name type="common">Jimsonweed</name>
    <name type="synonym">Common thornapple</name>
    <dbReference type="NCBI Taxonomy" id="4076"/>
    <lineage>
        <taxon>Eukaryota</taxon>
        <taxon>Viridiplantae</taxon>
        <taxon>Streptophyta</taxon>
        <taxon>Embryophyta</taxon>
        <taxon>Tracheophyta</taxon>
        <taxon>Spermatophyta</taxon>
        <taxon>Magnoliopsida</taxon>
        <taxon>eudicotyledons</taxon>
        <taxon>Gunneridae</taxon>
        <taxon>Pentapetalae</taxon>
        <taxon>asterids</taxon>
        <taxon>lamiids</taxon>
        <taxon>Solanales</taxon>
        <taxon>Solanaceae</taxon>
        <taxon>Solanoideae</taxon>
        <taxon>Datureae</taxon>
        <taxon>Datura</taxon>
    </lineage>
</organism>
<name>A0ABS8TJR7_DATST</name>
<gene>
    <name evidence="1" type="ORF">HAX54_011447</name>
</gene>
<protein>
    <submittedName>
        <fullName evidence="1">Uncharacterized protein</fullName>
    </submittedName>
</protein>
<dbReference type="EMBL" id="JACEIK010001651">
    <property type="protein sequence ID" value="MCD7471139.1"/>
    <property type="molecule type" value="Genomic_DNA"/>
</dbReference>
<reference evidence="1 2" key="1">
    <citation type="journal article" date="2021" name="BMC Genomics">
        <title>Datura genome reveals duplications of psychoactive alkaloid biosynthetic genes and high mutation rate following tissue culture.</title>
        <authorList>
            <person name="Rajewski A."/>
            <person name="Carter-House D."/>
            <person name="Stajich J."/>
            <person name="Litt A."/>
        </authorList>
    </citation>
    <scope>NUCLEOTIDE SEQUENCE [LARGE SCALE GENOMIC DNA]</scope>
    <source>
        <strain evidence="1">AR-01</strain>
    </source>
</reference>
<keyword evidence="2" id="KW-1185">Reference proteome</keyword>
<proteinExistence type="predicted"/>
<comment type="caution">
    <text evidence="1">The sequence shown here is derived from an EMBL/GenBank/DDBJ whole genome shotgun (WGS) entry which is preliminary data.</text>
</comment>